<organism evidence="1">
    <name type="scientific">Lotus japonicus</name>
    <name type="common">Lotus corniculatus var. japonicus</name>
    <dbReference type="NCBI Taxonomy" id="34305"/>
    <lineage>
        <taxon>Eukaryota</taxon>
        <taxon>Viridiplantae</taxon>
        <taxon>Streptophyta</taxon>
        <taxon>Embryophyta</taxon>
        <taxon>Tracheophyta</taxon>
        <taxon>Spermatophyta</taxon>
        <taxon>Magnoliopsida</taxon>
        <taxon>eudicotyledons</taxon>
        <taxon>Gunneridae</taxon>
        <taxon>Pentapetalae</taxon>
        <taxon>rosids</taxon>
        <taxon>fabids</taxon>
        <taxon>Fabales</taxon>
        <taxon>Fabaceae</taxon>
        <taxon>Papilionoideae</taxon>
        <taxon>50 kb inversion clade</taxon>
        <taxon>NPAAA clade</taxon>
        <taxon>Hologalegina</taxon>
        <taxon>robinioid clade</taxon>
        <taxon>Loteae</taxon>
        <taxon>Lotus</taxon>
    </lineage>
</organism>
<dbReference type="EMBL" id="BT149756">
    <property type="protein sequence ID" value="AFK49550.1"/>
    <property type="molecule type" value="mRNA"/>
</dbReference>
<protein>
    <submittedName>
        <fullName evidence="1">Uncharacterized protein</fullName>
    </submittedName>
</protein>
<sequence>MERILKCKDLKHFNITHKGHVGINGWIVLV</sequence>
<name>I3TAK8_LOTJA</name>
<proteinExistence type="evidence at transcript level"/>
<dbReference type="AlphaFoldDB" id="I3TAK8"/>
<evidence type="ECO:0000313" key="1">
    <source>
        <dbReference type="EMBL" id="AFK49550.1"/>
    </source>
</evidence>
<reference evidence="1" key="1">
    <citation type="submission" date="2012-05" db="EMBL/GenBank/DDBJ databases">
        <authorList>
            <person name="Krishnakumar V."/>
            <person name="Cheung F."/>
            <person name="Xiao Y."/>
            <person name="Chan A."/>
            <person name="Moskal W.A."/>
            <person name="Town C.D."/>
        </authorList>
    </citation>
    <scope>NUCLEOTIDE SEQUENCE</scope>
</reference>
<accession>I3TAK8</accession>